<protein>
    <submittedName>
        <fullName evidence="2">Uncharacterized protein</fullName>
    </submittedName>
</protein>
<organism evidence="2 3">
    <name type="scientific">Phytophthora cactorum</name>
    <dbReference type="NCBI Taxonomy" id="29920"/>
    <lineage>
        <taxon>Eukaryota</taxon>
        <taxon>Sar</taxon>
        <taxon>Stramenopiles</taxon>
        <taxon>Oomycota</taxon>
        <taxon>Peronosporomycetes</taxon>
        <taxon>Peronosporales</taxon>
        <taxon>Peronosporaceae</taxon>
        <taxon>Phytophthora</taxon>
    </lineage>
</organism>
<dbReference type="AlphaFoldDB" id="A0A8T1U2M5"/>
<evidence type="ECO:0000256" key="1">
    <source>
        <dbReference type="SAM" id="MobiDB-lite"/>
    </source>
</evidence>
<evidence type="ECO:0000313" key="3">
    <source>
        <dbReference type="Proteomes" id="UP000688947"/>
    </source>
</evidence>
<name>A0A8T1U2M5_9STRA</name>
<sequence>MMPTRDILAVKQKAKKKTRRAVFDLVTSTELVPQLKKAIKVLKSIGVNLKRLEKDYKPISSVYKLFLDLPSEMQSVGLTAAELKSVKAVVKVRFDCVYDDAHGLSYLLDRYMGEGMDMATRTGVEAFLESWYGDNRADDVILELTGYQKFLVEFKRKSKRRWQLLCDNKLPVYDFCYDVTIPKEPEMPDDPEECEQRGEPDEYDKPDELFGPERPQEFPSPHSEDEIRPSQIDTSIALSANTIDDVLRGALSGEEEEVAMVLGNAAAEAGNLIPDEVDVVLPQGLNTQDVNVMKNGENTDEYESICSEADDSGWSDDDHVERRHISEDVSSDEEEVSLMDEVFIDCLGGSLSIENMDQNTLRTMA</sequence>
<gene>
    <name evidence="2" type="ORF">JG687_00012199</name>
</gene>
<dbReference type="Proteomes" id="UP000688947">
    <property type="component" value="Unassembled WGS sequence"/>
</dbReference>
<comment type="caution">
    <text evidence="2">The sequence shown here is derived from an EMBL/GenBank/DDBJ whole genome shotgun (WGS) entry which is preliminary data.</text>
</comment>
<proteinExistence type="predicted"/>
<evidence type="ECO:0000313" key="2">
    <source>
        <dbReference type="EMBL" id="KAG6953788.1"/>
    </source>
</evidence>
<accession>A0A8T1U2M5</accession>
<dbReference type="VEuPathDB" id="FungiDB:PC110_g3173"/>
<dbReference type="EMBL" id="JAENGZ010000800">
    <property type="protein sequence ID" value="KAG6953788.1"/>
    <property type="molecule type" value="Genomic_DNA"/>
</dbReference>
<feature type="region of interest" description="Disordered" evidence="1">
    <location>
        <begin position="183"/>
        <end position="227"/>
    </location>
</feature>
<dbReference type="VEuPathDB" id="FungiDB:PC110_g22931"/>
<reference evidence="2" key="1">
    <citation type="submission" date="2021-01" db="EMBL/GenBank/DDBJ databases">
        <title>Phytophthora aleatoria, a newly-described species from Pinus radiata is distinct from Phytophthora cactorum isolates based on comparative genomics.</title>
        <authorList>
            <person name="Mcdougal R."/>
            <person name="Panda P."/>
            <person name="Williams N."/>
            <person name="Studholme D.J."/>
        </authorList>
    </citation>
    <scope>NUCLEOTIDE SEQUENCE</scope>
    <source>
        <strain evidence="2">NZFS 3830</strain>
    </source>
</reference>
<dbReference type="OrthoDB" id="162872at2759"/>